<dbReference type="Gene3D" id="1.10.3210.10">
    <property type="entry name" value="Hypothetical protein af1432"/>
    <property type="match status" value="1"/>
</dbReference>
<accession>A0A2M7FDG8</accession>
<evidence type="ECO:0000313" key="1">
    <source>
        <dbReference type="EMBL" id="PIV87005.1"/>
    </source>
</evidence>
<feature type="non-terminal residue" evidence="1">
    <location>
        <position position="51"/>
    </location>
</feature>
<keyword evidence="1" id="KW-0378">Hydrolase</keyword>
<dbReference type="EMBL" id="PFFD01000094">
    <property type="protein sequence ID" value="PIV87005.1"/>
    <property type="molecule type" value="Genomic_DNA"/>
</dbReference>
<name>A0A2M7FDG8_9BACT</name>
<protein>
    <submittedName>
        <fullName evidence="1">Phosphohydrolase</fullName>
    </submittedName>
</protein>
<organism evidence="1 2">
    <name type="scientific">Candidatus Kaiserbacteria bacterium CG17_big_fil_post_rev_8_21_14_2_50_51_7</name>
    <dbReference type="NCBI Taxonomy" id="1974613"/>
    <lineage>
        <taxon>Bacteria</taxon>
        <taxon>Candidatus Kaiseribacteriota</taxon>
    </lineage>
</organism>
<dbReference type="GO" id="GO:0016787">
    <property type="term" value="F:hydrolase activity"/>
    <property type="evidence" value="ECO:0007669"/>
    <property type="project" value="UniProtKB-KW"/>
</dbReference>
<dbReference type="AlphaFoldDB" id="A0A2M7FDG8"/>
<sequence length="51" mass="5841">MSTFWIQTYTGKVFDLAEPKEEMVDIVDIAHALSQMCRFTGHSDKPYSVSE</sequence>
<reference evidence="2" key="1">
    <citation type="submission" date="2017-09" db="EMBL/GenBank/DDBJ databases">
        <title>Depth-based differentiation of microbial function through sediment-hosted aquifers and enrichment of novel symbionts in the deep terrestrial subsurface.</title>
        <authorList>
            <person name="Probst A.J."/>
            <person name="Ladd B."/>
            <person name="Jarett J.K."/>
            <person name="Geller-Mcgrath D.E."/>
            <person name="Sieber C.M.K."/>
            <person name="Emerson J.B."/>
            <person name="Anantharaman K."/>
            <person name="Thomas B.C."/>
            <person name="Malmstrom R."/>
            <person name="Stieglmeier M."/>
            <person name="Klingl A."/>
            <person name="Woyke T."/>
            <person name="Ryan C.M."/>
            <person name="Banfield J.F."/>
        </authorList>
    </citation>
    <scope>NUCLEOTIDE SEQUENCE [LARGE SCALE GENOMIC DNA]</scope>
</reference>
<gene>
    <name evidence="1" type="ORF">COW49_02055</name>
</gene>
<comment type="caution">
    <text evidence="1">The sequence shown here is derived from an EMBL/GenBank/DDBJ whole genome shotgun (WGS) entry which is preliminary data.</text>
</comment>
<dbReference type="Proteomes" id="UP000228497">
    <property type="component" value="Unassembled WGS sequence"/>
</dbReference>
<evidence type="ECO:0000313" key="2">
    <source>
        <dbReference type="Proteomes" id="UP000228497"/>
    </source>
</evidence>
<dbReference type="SUPFAM" id="SSF109604">
    <property type="entry name" value="HD-domain/PDEase-like"/>
    <property type="match status" value="1"/>
</dbReference>
<proteinExistence type="predicted"/>